<dbReference type="GO" id="GO:0007017">
    <property type="term" value="P:microtubule-based process"/>
    <property type="evidence" value="ECO:0007669"/>
    <property type="project" value="InterPro"/>
</dbReference>
<dbReference type="Proteomes" id="UP000005408">
    <property type="component" value="Unassembled WGS sequence"/>
</dbReference>
<organism evidence="6 7">
    <name type="scientific">Magallana gigas</name>
    <name type="common">Pacific oyster</name>
    <name type="synonym">Crassostrea gigas</name>
    <dbReference type="NCBI Taxonomy" id="29159"/>
    <lineage>
        <taxon>Eukaryota</taxon>
        <taxon>Metazoa</taxon>
        <taxon>Spiralia</taxon>
        <taxon>Lophotrochozoa</taxon>
        <taxon>Mollusca</taxon>
        <taxon>Bivalvia</taxon>
        <taxon>Autobranchia</taxon>
        <taxon>Pteriomorphia</taxon>
        <taxon>Ostreida</taxon>
        <taxon>Ostreoidea</taxon>
        <taxon>Ostreidae</taxon>
        <taxon>Magallana</taxon>
    </lineage>
</organism>
<dbReference type="InterPro" id="IPR036525">
    <property type="entry name" value="Tubulin/FtsZ_GTPase_sf"/>
</dbReference>
<protein>
    <recommendedName>
        <fullName evidence="5">Tubulin/FtsZ 2-layer sandwich domain-containing protein</fullName>
    </recommendedName>
</protein>
<evidence type="ECO:0000256" key="3">
    <source>
        <dbReference type="ARBA" id="ARBA00022741"/>
    </source>
</evidence>
<dbReference type="InterPro" id="IPR004057">
    <property type="entry name" value="Epsilon_tubulin"/>
</dbReference>
<keyword evidence="4" id="KW-0342">GTP-binding</keyword>
<dbReference type="SUPFAM" id="SSF52490">
    <property type="entry name" value="Tubulin nucleotide-binding domain-like"/>
    <property type="match status" value="1"/>
</dbReference>
<evidence type="ECO:0000256" key="1">
    <source>
        <dbReference type="ARBA" id="ARBA00009636"/>
    </source>
</evidence>
<feature type="domain" description="Tubulin/FtsZ 2-layer sandwich" evidence="5">
    <location>
        <begin position="162"/>
        <end position="297"/>
    </location>
</feature>
<dbReference type="EnsemblMetazoa" id="G4286.1">
    <property type="protein sequence ID" value="G4286.1:cds"/>
    <property type="gene ID" value="G4286"/>
</dbReference>
<keyword evidence="3" id="KW-0547">Nucleotide-binding</keyword>
<dbReference type="FunFam" id="1.10.287.600:FF:000007">
    <property type="entry name" value="tubulin epsilon chain"/>
    <property type="match status" value="1"/>
</dbReference>
<evidence type="ECO:0000256" key="2">
    <source>
        <dbReference type="ARBA" id="ARBA00022701"/>
    </source>
</evidence>
<reference evidence="6" key="1">
    <citation type="submission" date="2022-08" db="UniProtKB">
        <authorList>
            <consortium name="EnsemblMetazoa"/>
        </authorList>
    </citation>
    <scope>IDENTIFICATION</scope>
    <source>
        <strain evidence="6">05x7-T-G4-1.051#20</strain>
    </source>
</reference>
<evidence type="ECO:0000313" key="6">
    <source>
        <dbReference type="EnsemblMetazoa" id="G4286.1:cds"/>
    </source>
</evidence>
<dbReference type="Gene3D" id="3.40.50.1440">
    <property type="entry name" value="Tubulin/FtsZ, GTPase domain"/>
    <property type="match status" value="1"/>
</dbReference>
<evidence type="ECO:0000259" key="5">
    <source>
        <dbReference type="SMART" id="SM00865"/>
    </source>
</evidence>
<evidence type="ECO:0000256" key="4">
    <source>
        <dbReference type="ARBA" id="ARBA00023134"/>
    </source>
</evidence>
<dbReference type="InterPro" id="IPR023123">
    <property type="entry name" value="Tubulin_C"/>
</dbReference>
<evidence type="ECO:0000313" key="7">
    <source>
        <dbReference type="Proteomes" id="UP000005408"/>
    </source>
</evidence>
<proteinExistence type="inferred from homology"/>
<dbReference type="GO" id="GO:0005874">
    <property type="term" value="C:microtubule"/>
    <property type="evidence" value="ECO:0007669"/>
    <property type="project" value="UniProtKB-KW"/>
</dbReference>
<dbReference type="Pfam" id="PF00091">
    <property type="entry name" value="Tubulin"/>
    <property type="match status" value="1"/>
</dbReference>
<sequence>MRILNLRVSPIVRQNENQVSSYRDTGTGSGVGTSILNLLADEYPDVYRFVTAVYPSSEDDVVTSPYNSVLAMHELTEKADCVLPIENQALVDIVNKIGQSVPSAKLGKRVYNASGVKAGSAIIDGEGGLSKASDEKPFDSMNNIVANLLLNMTSSARFEGSLNVDLNEITMNLVPFPKLHYLVSSQTPLFSLSDVHLPPRRLDQMFSDAFSRDHQLIKADPKHSLYLACALMVRGNVEISDVRRNIERLKPNLKFIHWNNEGWKTGLCSVPPVGQNYSLLTLANNTCVHNTFVDLRDRFNRLYKRKAHIHHYTSVEGMEVDDFSSSIDSLNSLVEEYKGLERQMNNPTPPEPRLEIFK</sequence>
<dbReference type="PANTHER" id="PTHR11588">
    <property type="entry name" value="TUBULIN"/>
    <property type="match status" value="1"/>
</dbReference>
<dbReference type="InterPro" id="IPR000217">
    <property type="entry name" value="Tubulin"/>
</dbReference>
<comment type="similarity">
    <text evidence="1">Belongs to the tubulin family.</text>
</comment>
<dbReference type="InterPro" id="IPR008280">
    <property type="entry name" value="Tub_FtsZ_C"/>
</dbReference>
<keyword evidence="2" id="KW-0493">Microtubule</keyword>
<dbReference type="GO" id="GO:0005525">
    <property type="term" value="F:GTP binding"/>
    <property type="evidence" value="ECO:0007669"/>
    <property type="project" value="UniProtKB-KW"/>
</dbReference>
<dbReference type="Gene3D" id="1.10.287.600">
    <property type="entry name" value="Helix hairpin bin"/>
    <property type="match status" value="1"/>
</dbReference>
<name>A0A8W8N4Y5_MAGGI</name>
<keyword evidence="7" id="KW-1185">Reference proteome</keyword>
<dbReference type="PRINTS" id="PR01161">
    <property type="entry name" value="TUBULIN"/>
</dbReference>
<dbReference type="AlphaFoldDB" id="A0A8W8N4Y5"/>
<dbReference type="InterPro" id="IPR003008">
    <property type="entry name" value="Tubulin_FtsZ_GTPase"/>
</dbReference>
<dbReference type="SMART" id="SM00865">
    <property type="entry name" value="Tubulin_C"/>
    <property type="match status" value="1"/>
</dbReference>
<dbReference type="PRINTS" id="PR01519">
    <property type="entry name" value="EPSLNTUBULIN"/>
</dbReference>
<dbReference type="SUPFAM" id="SSF55307">
    <property type="entry name" value="Tubulin C-terminal domain-like"/>
    <property type="match status" value="1"/>
</dbReference>
<dbReference type="InterPro" id="IPR018316">
    <property type="entry name" value="Tubulin/FtsZ_2-layer-sand-dom"/>
</dbReference>
<accession>A0A8W8N4Y5</accession>
<dbReference type="Pfam" id="PF03953">
    <property type="entry name" value="Tubulin_C"/>
    <property type="match status" value="1"/>
</dbReference>